<dbReference type="Gene3D" id="3.10.450.50">
    <property type="match status" value="1"/>
</dbReference>
<dbReference type="EMBL" id="LQPE01000027">
    <property type="protein sequence ID" value="ORW09030.1"/>
    <property type="molecule type" value="Genomic_DNA"/>
</dbReference>
<name>A0A1X1YDF3_9MYCO</name>
<organism evidence="2 3">
    <name type="scientific">Mycobacterium kyorinense</name>
    <dbReference type="NCBI Taxonomy" id="487514"/>
    <lineage>
        <taxon>Bacteria</taxon>
        <taxon>Bacillati</taxon>
        <taxon>Actinomycetota</taxon>
        <taxon>Actinomycetes</taxon>
        <taxon>Mycobacteriales</taxon>
        <taxon>Mycobacteriaceae</taxon>
        <taxon>Mycobacterium</taxon>
    </lineage>
</organism>
<proteinExistence type="predicted"/>
<dbReference type="InterPro" id="IPR032710">
    <property type="entry name" value="NTF2-like_dom_sf"/>
</dbReference>
<reference evidence="2 3" key="1">
    <citation type="submission" date="2016-01" db="EMBL/GenBank/DDBJ databases">
        <title>The new phylogeny of the genus Mycobacterium.</title>
        <authorList>
            <person name="Tarcisio F."/>
            <person name="Conor M."/>
            <person name="Antonella G."/>
            <person name="Elisabetta G."/>
            <person name="Giulia F.S."/>
            <person name="Sara T."/>
            <person name="Anna F."/>
            <person name="Clotilde B."/>
            <person name="Roberto B."/>
            <person name="Veronica D.S."/>
            <person name="Fabio R."/>
            <person name="Monica P."/>
            <person name="Olivier J."/>
            <person name="Enrico T."/>
            <person name="Nicola S."/>
        </authorList>
    </citation>
    <scope>NUCLEOTIDE SEQUENCE [LARGE SCALE GENOMIC DNA]</scope>
    <source>
        <strain evidence="2 3">DSM 45166</strain>
    </source>
</reference>
<dbReference type="Pfam" id="PF12680">
    <property type="entry name" value="SnoaL_2"/>
    <property type="match status" value="1"/>
</dbReference>
<dbReference type="SUPFAM" id="SSF54427">
    <property type="entry name" value="NTF2-like"/>
    <property type="match status" value="1"/>
</dbReference>
<dbReference type="AlphaFoldDB" id="A0A1X1YDF3"/>
<evidence type="ECO:0000259" key="1">
    <source>
        <dbReference type="Pfam" id="PF12680"/>
    </source>
</evidence>
<feature type="domain" description="SnoaL-like" evidence="1">
    <location>
        <begin position="17"/>
        <end position="113"/>
    </location>
</feature>
<evidence type="ECO:0000313" key="2">
    <source>
        <dbReference type="EMBL" id="ORW09030.1"/>
    </source>
</evidence>
<comment type="caution">
    <text evidence="2">The sequence shown here is derived from an EMBL/GenBank/DDBJ whole genome shotgun (WGS) entry which is preliminary data.</text>
</comment>
<dbReference type="Proteomes" id="UP000193487">
    <property type="component" value="Unassembled WGS sequence"/>
</dbReference>
<gene>
    <name evidence="2" type="ORF">AWC14_22215</name>
</gene>
<sequence length="167" mass="18448">MSSNPILDDLTARIEKTWNERDLDAAMELYTDDIMYRDFSTGRELHGIDAVRRHAAAVFRRFDMAWTVTAIQPFADVDGGIIFWNMRGGLIGAHASIDSYGLDYVLIRDGKFSRDDVYFDSAQLAPLALSLRDAPAIVRFGLSRFGLANAAKVARAMVAATATRAVA</sequence>
<evidence type="ECO:0000313" key="3">
    <source>
        <dbReference type="Proteomes" id="UP000193487"/>
    </source>
</evidence>
<accession>A0A1X1YDF3</accession>
<keyword evidence="3" id="KW-1185">Reference proteome</keyword>
<dbReference type="InterPro" id="IPR037401">
    <property type="entry name" value="SnoaL-like"/>
</dbReference>
<dbReference type="RefSeq" id="WP_045382884.1">
    <property type="nucleotide sequence ID" value="NZ_BBKA01000089.1"/>
</dbReference>
<protein>
    <recommendedName>
        <fullName evidence="1">SnoaL-like domain-containing protein</fullName>
    </recommendedName>
</protein>
<dbReference type="OrthoDB" id="4730608at2"/>